<dbReference type="OrthoDB" id="435848at2759"/>
<dbReference type="InterPro" id="IPR058917">
    <property type="entry name" value="RESC6_dom"/>
</dbReference>
<evidence type="ECO:0000256" key="2">
    <source>
        <dbReference type="ARBA" id="ARBA00022603"/>
    </source>
</evidence>
<reference evidence="9" key="1">
    <citation type="submission" date="2021-02" db="EMBL/GenBank/DDBJ databases">
        <authorList>
            <person name="Dougan E. K."/>
            <person name="Rhodes N."/>
            <person name="Thang M."/>
            <person name="Chan C."/>
        </authorList>
    </citation>
    <scope>NUCLEOTIDE SEQUENCE</scope>
</reference>
<feature type="compositionally biased region" description="Basic and acidic residues" evidence="7">
    <location>
        <begin position="1202"/>
        <end position="1214"/>
    </location>
</feature>
<dbReference type="InterPro" id="IPR002935">
    <property type="entry name" value="SAM_O-MeTrfase"/>
</dbReference>
<evidence type="ECO:0000256" key="3">
    <source>
        <dbReference type="ARBA" id="ARBA00022679"/>
    </source>
</evidence>
<feature type="compositionally biased region" description="Pro residues" evidence="7">
    <location>
        <begin position="373"/>
        <end position="386"/>
    </location>
</feature>
<dbReference type="GO" id="GO:0032259">
    <property type="term" value="P:methylation"/>
    <property type="evidence" value="ECO:0007669"/>
    <property type="project" value="UniProtKB-KW"/>
</dbReference>
<evidence type="ECO:0000313" key="9">
    <source>
        <dbReference type="EMBL" id="CAE8627152.1"/>
    </source>
</evidence>
<evidence type="ECO:0000256" key="5">
    <source>
        <dbReference type="ARBA" id="ARBA00022939"/>
    </source>
</evidence>
<proteinExistence type="inferred from homology"/>
<feature type="compositionally biased region" description="Gly residues" evidence="7">
    <location>
        <begin position="1221"/>
        <end position="1231"/>
    </location>
</feature>
<keyword evidence="10" id="KW-1185">Reference proteome</keyword>
<keyword evidence="4" id="KW-0949">S-adenosyl-L-methionine</keyword>
<evidence type="ECO:0000313" key="10">
    <source>
        <dbReference type="Proteomes" id="UP000654075"/>
    </source>
</evidence>
<accession>A0A813GPZ6</accession>
<dbReference type="PROSITE" id="PS51682">
    <property type="entry name" value="SAM_OMT_I"/>
    <property type="match status" value="1"/>
</dbReference>
<sequence>MQELTPQCLANIAWAFAKNGMSDPELFDAISRRASATVRDFVDFDVTNLCWALARVDAVDFELFDELATHTVRSGFVKRFSAQMASYMAWSFAATRVAHEPLFEALADFIAKHANVFETQHVANCAWAYAAADVPNPLALGALAAASTGGRLWHFRQDELCALCWAFAKVRWSDEELLRDMVQVASQRLSEFDGQSLVNLLSSLVALRADGSKEQIDAGAEPMDDLKELLDKVLGELLAGNTLLSADELAMAARCFCRAGRLEDACALCEKSRSEPNINSRAIAALLSEAELRSDQGRAAGLWQRLALEAVCEEAPALRAACLHCAASCLAESGRRVEAQEVLQRSASEVPVVNAATQLLARRLGLSVSPHDFSPPPKPTRPPPVLSPEERRMQVELTGLLEAVLRSEPGSPSSVLRAMESFGAQRELLEVMAGGRAAVLDEAFAAKCPRLVLELGGGCSAAAARLAARGVVNGSCIVSIESDPFYVAVARCVVEMCGFTGSVRSLLGQPEELLSSVWRSHGQHSVDLLLLRGGAEARYLSELGRVEALGLLAPGCVVLADHVLRPGAPRFLWRMSALPGYRIDVIEVMEPGLGRGEDWMALCTALSPDSDARALEERPSSREAPAELASLTAESERLWRRRQASEVAAGPHGRDHLVERFTGRLRSLATRMGLSPSRRLEAASPLPSGLVISEQLLTAVEAPPPEEELGRVAVLQDDALDDQQLTSPRGPGGTSPVAQNYLRALDFKNWLQAVDPSGGALCYLATVQESYDTVAQITKTYIIEAESGRQLLSPELFADLGVDDKEHQDRFFRWFRESCDVEAVAGTASHQINCEQNAAVFEPSERSVTIPSAATAAVVEDFLLQNPRAVGVMNFGDWLASYDTVAQITKTYIIEAESGRKLLSPELFADLGVDDKEHQDRFFRWFRESSDVEAVAGAASHQMNCEQNAAVFEPSERSVTIPSAATAAVVEDAAPPDLRVMDFGDWLASVDPSGGVRQYLPAIEESYDTVAQIAKTYTVGTDRKSLDPQLFADLGIEAPEHMRLFTHWFSRFCGVQVPPSWSGLEELTGGNMSTRWTKPDTPHFGQGSAQGQVAGQTAVSAEAGVNDELFDLCQRDASRGDADAVRPSVSARSGDAMFDFEDLDSSETGGRPLRRKADIAEAQMFDLTANDTPTRQLTPAAQEKDELGVIEVQVGKNGMQDTAEKNQADHDRQNQGRMLPTGGGVAGGGGLFDFDDLDDAEVP</sequence>
<dbReference type="PANTHER" id="PTHR43836">
    <property type="entry name" value="CATECHOL O-METHYLTRANSFERASE 1-RELATED"/>
    <property type="match status" value="1"/>
</dbReference>
<dbReference type="Proteomes" id="UP000654075">
    <property type="component" value="Unassembled WGS sequence"/>
</dbReference>
<feature type="region of interest" description="Disordered" evidence="7">
    <location>
        <begin position="1195"/>
        <end position="1243"/>
    </location>
</feature>
<dbReference type="AlphaFoldDB" id="A0A813GPZ6"/>
<dbReference type="GO" id="GO:0016206">
    <property type="term" value="F:catechol O-methyltransferase activity"/>
    <property type="evidence" value="ECO:0007669"/>
    <property type="project" value="UniProtKB-EC"/>
</dbReference>
<dbReference type="InterPro" id="IPR029063">
    <property type="entry name" value="SAM-dependent_MTases_sf"/>
</dbReference>
<dbReference type="EC" id="2.1.1.6" evidence="1"/>
<comment type="caution">
    <text evidence="9">The sequence shown here is derived from an EMBL/GenBank/DDBJ whole genome shotgun (WGS) entry which is preliminary data.</text>
</comment>
<evidence type="ECO:0000256" key="1">
    <source>
        <dbReference type="ARBA" id="ARBA00012880"/>
    </source>
</evidence>
<evidence type="ECO:0000256" key="6">
    <source>
        <dbReference type="ARBA" id="ARBA00023453"/>
    </source>
</evidence>
<dbReference type="Pfam" id="PF26188">
    <property type="entry name" value="RESC6"/>
    <property type="match status" value="1"/>
</dbReference>
<evidence type="ECO:0000256" key="4">
    <source>
        <dbReference type="ARBA" id="ARBA00022691"/>
    </source>
</evidence>
<feature type="region of interest" description="Disordered" evidence="7">
    <location>
        <begin position="367"/>
        <end position="387"/>
    </location>
</feature>
<gene>
    <name evidence="9" type="ORF">PGLA1383_LOCUS43983</name>
</gene>
<evidence type="ECO:0000256" key="7">
    <source>
        <dbReference type="SAM" id="MobiDB-lite"/>
    </source>
</evidence>
<dbReference type="Gene3D" id="3.40.50.150">
    <property type="entry name" value="Vaccinia Virus protein VP39"/>
    <property type="match status" value="1"/>
</dbReference>
<feature type="compositionally biased region" description="Acidic residues" evidence="7">
    <location>
        <begin position="1233"/>
        <end position="1243"/>
    </location>
</feature>
<comment type="similarity">
    <text evidence="6">Belongs to the class I-like SAM-binding methyltransferase superfamily. Cation-dependent O-methyltransferase family.</text>
</comment>
<dbReference type="SUPFAM" id="SSF53335">
    <property type="entry name" value="S-adenosyl-L-methionine-dependent methyltransferases"/>
    <property type="match status" value="1"/>
</dbReference>
<keyword evidence="5" id="KW-0128">Catecholamine metabolism</keyword>
<dbReference type="GO" id="GO:0006584">
    <property type="term" value="P:catecholamine metabolic process"/>
    <property type="evidence" value="ECO:0007669"/>
    <property type="project" value="UniProtKB-KW"/>
</dbReference>
<dbReference type="PANTHER" id="PTHR43836:SF2">
    <property type="entry name" value="CATECHOL O-METHYLTRANSFERASE 1-RELATED"/>
    <property type="match status" value="1"/>
</dbReference>
<name>A0A813GPZ6_POLGL</name>
<organism evidence="9 10">
    <name type="scientific">Polarella glacialis</name>
    <name type="common">Dinoflagellate</name>
    <dbReference type="NCBI Taxonomy" id="89957"/>
    <lineage>
        <taxon>Eukaryota</taxon>
        <taxon>Sar</taxon>
        <taxon>Alveolata</taxon>
        <taxon>Dinophyceae</taxon>
        <taxon>Suessiales</taxon>
        <taxon>Suessiaceae</taxon>
        <taxon>Polarella</taxon>
    </lineage>
</organism>
<keyword evidence="3" id="KW-0808">Transferase</keyword>
<evidence type="ECO:0000259" key="8">
    <source>
        <dbReference type="Pfam" id="PF26188"/>
    </source>
</evidence>
<dbReference type="EMBL" id="CAJNNV010029111">
    <property type="protein sequence ID" value="CAE8627152.1"/>
    <property type="molecule type" value="Genomic_DNA"/>
</dbReference>
<protein>
    <recommendedName>
        <fullName evidence="1">catechol O-methyltransferase</fullName>
        <ecNumber evidence="1">2.1.1.6</ecNumber>
    </recommendedName>
</protein>
<feature type="domain" description="RNA-editing substrate-binding complex 6 protein" evidence="8">
    <location>
        <begin position="6"/>
        <end position="133"/>
    </location>
</feature>
<keyword evidence="2" id="KW-0489">Methyltransferase</keyword>